<comment type="caution">
    <text evidence="1">The sequence shown here is derived from an EMBL/GenBank/DDBJ whole genome shotgun (WGS) entry which is preliminary data.</text>
</comment>
<organism evidence="1 2">
    <name type="scientific">Candidatus Korobacter versatilis</name>
    <dbReference type="NCBI Taxonomy" id="658062"/>
    <lineage>
        <taxon>Bacteria</taxon>
        <taxon>Pseudomonadati</taxon>
        <taxon>Acidobacteriota</taxon>
        <taxon>Terriglobia</taxon>
        <taxon>Terriglobales</taxon>
        <taxon>Candidatus Korobacteraceae</taxon>
        <taxon>Candidatus Korobacter</taxon>
    </lineage>
</organism>
<name>A0A932A9S1_9BACT</name>
<proteinExistence type="predicted"/>
<evidence type="ECO:0000313" key="2">
    <source>
        <dbReference type="Proteomes" id="UP000779809"/>
    </source>
</evidence>
<reference evidence="1" key="1">
    <citation type="submission" date="2020-07" db="EMBL/GenBank/DDBJ databases">
        <title>Huge and variable diversity of episymbiotic CPR bacteria and DPANN archaea in groundwater ecosystems.</title>
        <authorList>
            <person name="He C.Y."/>
            <person name="Keren R."/>
            <person name="Whittaker M."/>
            <person name="Farag I.F."/>
            <person name="Doudna J."/>
            <person name="Cate J.H.D."/>
            <person name="Banfield J.F."/>
        </authorList>
    </citation>
    <scope>NUCLEOTIDE SEQUENCE</scope>
    <source>
        <strain evidence="1">NC_groundwater_580_Pr5_B-0.1um_64_19</strain>
    </source>
</reference>
<evidence type="ECO:0000313" key="1">
    <source>
        <dbReference type="EMBL" id="MBI2679191.1"/>
    </source>
</evidence>
<dbReference type="Proteomes" id="UP000779809">
    <property type="component" value="Unassembled WGS sequence"/>
</dbReference>
<dbReference type="EMBL" id="JACPNR010000013">
    <property type="protein sequence ID" value="MBI2679191.1"/>
    <property type="molecule type" value="Genomic_DNA"/>
</dbReference>
<dbReference type="AlphaFoldDB" id="A0A932A9S1"/>
<accession>A0A932A9S1</accession>
<gene>
    <name evidence="1" type="ORF">HYX28_10465</name>
</gene>
<protein>
    <submittedName>
        <fullName evidence="1">Uncharacterized protein</fullName>
    </submittedName>
</protein>
<sequence length="85" mass="9703">MRVGDYIDAYCSRCKRVMDHTVVSMEGSEVSRVRCRTCDYEHTYRPGQTGKKKELTKEEAFNQVLASVMGTIPGATEEKPKKKKK</sequence>